<keyword evidence="1" id="KW-0472">Membrane</keyword>
<proteinExistence type="predicted"/>
<organism evidence="2 3">
    <name type="scientific">Tegillarca granosa</name>
    <name type="common">Malaysian cockle</name>
    <name type="synonym">Anadara granosa</name>
    <dbReference type="NCBI Taxonomy" id="220873"/>
    <lineage>
        <taxon>Eukaryota</taxon>
        <taxon>Metazoa</taxon>
        <taxon>Spiralia</taxon>
        <taxon>Lophotrochozoa</taxon>
        <taxon>Mollusca</taxon>
        <taxon>Bivalvia</taxon>
        <taxon>Autobranchia</taxon>
        <taxon>Pteriomorphia</taxon>
        <taxon>Arcoida</taxon>
        <taxon>Arcoidea</taxon>
        <taxon>Arcidae</taxon>
        <taxon>Tegillarca</taxon>
    </lineage>
</organism>
<dbReference type="Proteomes" id="UP001217089">
    <property type="component" value="Unassembled WGS sequence"/>
</dbReference>
<accession>A0ABQ9EAD1</accession>
<evidence type="ECO:0008006" key="4">
    <source>
        <dbReference type="Google" id="ProtNLM"/>
    </source>
</evidence>
<evidence type="ECO:0000313" key="2">
    <source>
        <dbReference type="EMBL" id="KAJ8302313.1"/>
    </source>
</evidence>
<gene>
    <name evidence="2" type="ORF">KUTeg_021300</name>
</gene>
<feature type="transmembrane region" description="Helical" evidence="1">
    <location>
        <begin position="6"/>
        <end position="28"/>
    </location>
</feature>
<name>A0ABQ9EAD1_TEGGR</name>
<comment type="caution">
    <text evidence="2">The sequence shown here is derived from an EMBL/GenBank/DDBJ whole genome shotgun (WGS) entry which is preliminary data.</text>
</comment>
<keyword evidence="1" id="KW-0812">Transmembrane</keyword>
<keyword evidence="1" id="KW-1133">Transmembrane helix</keyword>
<evidence type="ECO:0000313" key="3">
    <source>
        <dbReference type="Proteomes" id="UP001217089"/>
    </source>
</evidence>
<dbReference type="EMBL" id="JARBDR010000918">
    <property type="protein sequence ID" value="KAJ8302313.1"/>
    <property type="molecule type" value="Genomic_DNA"/>
</dbReference>
<reference evidence="2 3" key="1">
    <citation type="submission" date="2022-12" db="EMBL/GenBank/DDBJ databases">
        <title>Chromosome-level genome of Tegillarca granosa.</title>
        <authorList>
            <person name="Kim J."/>
        </authorList>
    </citation>
    <scope>NUCLEOTIDE SEQUENCE [LARGE SCALE GENOMIC DNA]</scope>
    <source>
        <strain evidence="2">Teg-2019</strain>
        <tissue evidence="2">Adductor muscle</tissue>
    </source>
</reference>
<evidence type="ECO:0000256" key="1">
    <source>
        <dbReference type="SAM" id="Phobius"/>
    </source>
</evidence>
<protein>
    <recommendedName>
        <fullName evidence="4">ATP synthase F0 subunit 8</fullName>
    </recommendedName>
</protein>
<keyword evidence="3" id="KW-1185">Reference proteome</keyword>
<sequence>MNDSFYLGTGILTAIVFLIILGFMLYLICKAWHAPLKPVPMDTELGTKANPAALGKFFS</sequence>